<dbReference type="GO" id="GO:0016020">
    <property type="term" value="C:membrane"/>
    <property type="evidence" value="ECO:0007669"/>
    <property type="project" value="TreeGrafter"/>
</dbReference>
<evidence type="ECO:0000313" key="3">
    <source>
        <dbReference type="Proteomes" id="UP001497497"/>
    </source>
</evidence>
<proteinExistence type="predicted"/>
<dbReference type="AlphaFoldDB" id="A0AAV2I6A5"/>
<dbReference type="Pfam" id="PF15882">
    <property type="entry name" value="DUF4735"/>
    <property type="match status" value="1"/>
</dbReference>
<organism evidence="2 3">
    <name type="scientific">Lymnaea stagnalis</name>
    <name type="common">Great pond snail</name>
    <name type="synonym">Helix stagnalis</name>
    <dbReference type="NCBI Taxonomy" id="6523"/>
    <lineage>
        <taxon>Eukaryota</taxon>
        <taxon>Metazoa</taxon>
        <taxon>Spiralia</taxon>
        <taxon>Lophotrochozoa</taxon>
        <taxon>Mollusca</taxon>
        <taxon>Gastropoda</taxon>
        <taxon>Heterobranchia</taxon>
        <taxon>Euthyneura</taxon>
        <taxon>Panpulmonata</taxon>
        <taxon>Hygrophila</taxon>
        <taxon>Lymnaeoidea</taxon>
        <taxon>Lymnaeidae</taxon>
        <taxon>Lymnaea</taxon>
    </lineage>
</organism>
<dbReference type="GO" id="GO:0005829">
    <property type="term" value="C:cytosol"/>
    <property type="evidence" value="ECO:0007669"/>
    <property type="project" value="TreeGrafter"/>
</dbReference>
<dbReference type="PANTHER" id="PTHR33539">
    <property type="entry name" value="UPF0764 PROTEIN C16ORF89"/>
    <property type="match status" value="1"/>
</dbReference>
<feature type="chain" id="PRO_5043561933" evidence="1">
    <location>
        <begin position="18"/>
        <end position="358"/>
    </location>
</feature>
<dbReference type="EMBL" id="CAXITT010000476">
    <property type="protein sequence ID" value="CAL1542241.1"/>
    <property type="molecule type" value="Genomic_DNA"/>
</dbReference>
<dbReference type="InterPro" id="IPR031751">
    <property type="entry name" value="DUF4735"/>
</dbReference>
<accession>A0AAV2I6A5</accession>
<gene>
    <name evidence="2" type="ORF">GSLYS_00015835001</name>
</gene>
<name>A0AAV2I6A5_LYMST</name>
<reference evidence="2 3" key="1">
    <citation type="submission" date="2024-04" db="EMBL/GenBank/DDBJ databases">
        <authorList>
            <consortium name="Genoscope - CEA"/>
            <person name="William W."/>
        </authorList>
    </citation>
    <scope>NUCLEOTIDE SEQUENCE [LARGE SCALE GENOMIC DNA]</scope>
</reference>
<feature type="signal peptide" evidence="1">
    <location>
        <begin position="1"/>
        <end position="17"/>
    </location>
</feature>
<evidence type="ECO:0000313" key="2">
    <source>
        <dbReference type="EMBL" id="CAL1542241.1"/>
    </source>
</evidence>
<dbReference type="Proteomes" id="UP001497497">
    <property type="component" value="Unassembled WGS sequence"/>
</dbReference>
<keyword evidence="1" id="KW-0732">Signal</keyword>
<protein>
    <submittedName>
        <fullName evidence="2">Uncharacterized protein</fullName>
    </submittedName>
</protein>
<sequence length="358" mass="40752">MATASFLLCVVAVSCHSTFTTSVLKGQPAAPTPNSTLDYLVRTLDGLELTLDFFQREHRVVNLDAVIGTRIVEATFNVLLQRLDSSDLTPKIPPYVMSRIQHLRDAARDVSKAATPYIISNEPDYYDHIGPVIAEGLFELDYDSRDISQTSLVWPYNPQEAMREEDSDGCLAEIFGTSNGMTCAISNKCWKQMTALGYSGYSLSHEIFYLELAERFGCQLEMQWQMISHSQPSLRKLQDVFCANMLFEANLIAKRGFPARHQDLFMEQAALCGLLGFREFFNNDWLVQILSWQDKTDGCYKWSGWPGNKSKHATHQTRIKREEKRVDNGCLCHRTTVAASALSQYVRYILEVWLQEQM</sequence>
<evidence type="ECO:0000256" key="1">
    <source>
        <dbReference type="SAM" id="SignalP"/>
    </source>
</evidence>
<dbReference type="PANTHER" id="PTHR33539:SF1">
    <property type="entry name" value="UPF0764 PROTEIN C16ORF89"/>
    <property type="match status" value="1"/>
</dbReference>
<keyword evidence="3" id="KW-1185">Reference proteome</keyword>
<comment type="caution">
    <text evidence="2">The sequence shown here is derived from an EMBL/GenBank/DDBJ whole genome shotgun (WGS) entry which is preliminary data.</text>
</comment>